<comment type="caution">
    <text evidence="5">The sequence shown here is derived from an EMBL/GenBank/DDBJ whole genome shotgun (WGS) entry which is preliminary data.</text>
</comment>
<accession>A0A919TGB1</accession>
<dbReference type="Gene3D" id="3.40.50.300">
    <property type="entry name" value="P-loop containing nucleotide triphosphate hydrolases"/>
    <property type="match status" value="1"/>
</dbReference>
<sequence length="523" mass="53474">MNTFGGPARLIRAYGLWIALVTLVVMGAGYGVSTLAPTVYRSAAIVVVEARVRANTTPVPPEMGTEKELAKSGLVVRPAAAELGLSEGQMADGFTVTVAPDANVLTFIYESGNPVTAQRRAQALAEAYVDYRNAGEKAKTAVAGATANAHATLVSSAYLPGQPESRPVAIDVGIGLVLGLLLGVGTAIVRDRMSDRIRGLRDFETISGLTVLATVPRTARPRGPGAALPVLLRSPETPAAESYRYLRSRLQPLLSRDGAGSVLVASAYEGEGRSTTAANLAVALALAGKSVILVDADLRRPAQHTMFGLTDERGLTDVLAGEVKLEDALQKCPAPRLRLLAAGPRAGLVEGAVLAPVIRALGRLCDVVVIDSPAVLSVSDAIGLAGVAGHVLLIGDFRRSTRAGVVRALSELSEVVDGNVSGLLVNAPKSAGGLVPKARDAAATPPPATGPEIVGDALSLLDPPTDRSGTPVVGSASVPLSTASTVYQSKSSPPVISPAGPVKARANGSTVPAPRSGDGDETP</sequence>
<dbReference type="GO" id="GO:0005524">
    <property type="term" value="F:ATP binding"/>
    <property type="evidence" value="ECO:0007669"/>
    <property type="project" value="UniProtKB-KW"/>
</dbReference>
<feature type="transmembrane region" description="Helical" evidence="4">
    <location>
        <begin position="12"/>
        <end position="32"/>
    </location>
</feature>
<evidence type="ECO:0000313" key="6">
    <source>
        <dbReference type="Proteomes" id="UP000677082"/>
    </source>
</evidence>
<proteinExistence type="predicted"/>
<gene>
    <name evidence="5" type="ORF">Ato02nite_072920</name>
</gene>
<keyword evidence="4" id="KW-0472">Membrane</keyword>
<evidence type="ECO:0000256" key="1">
    <source>
        <dbReference type="ARBA" id="ARBA00022741"/>
    </source>
</evidence>
<keyword evidence="4" id="KW-1133">Transmembrane helix</keyword>
<evidence type="ECO:0000256" key="3">
    <source>
        <dbReference type="SAM" id="MobiDB-lite"/>
    </source>
</evidence>
<name>A0A919TGB1_9ACTN</name>
<keyword evidence="6" id="KW-1185">Reference proteome</keyword>
<evidence type="ECO:0000256" key="4">
    <source>
        <dbReference type="SAM" id="Phobius"/>
    </source>
</evidence>
<dbReference type="PANTHER" id="PTHR32309:SF31">
    <property type="entry name" value="CAPSULAR EXOPOLYSACCHARIDE FAMILY"/>
    <property type="match status" value="1"/>
</dbReference>
<dbReference type="AlphaFoldDB" id="A0A919TGB1"/>
<dbReference type="SUPFAM" id="SSF52540">
    <property type="entry name" value="P-loop containing nucleoside triphosphate hydrolases"/>
    <property type="match status" value="1"/>
</dbReference>
<dbReference type="PANTHER" id="PTHR32309">
    <property type="entry name" value="TYROSINE-PROTEIN KINASE"/>
    <property type="match status" value="1"/>
</dbReference>
<evidence type="ECO:0000313" key="5">
    <source>
        <dbReference type="EMBL" id="GIM95499.1"/>
    </source>
</evidence>
<dbReference type="InterPro" id="IPR033756">
    <property type="entry name" value="YlxH/NBP35"/>
</dbReference>
<dbReference type="InterPro" id="IPR005702">
    <property type="entry name" value="Wzc-like_C"/>
</dbReference>
<dbReference type="InterPro" id="IPR027417">
    <property type="entry name" value="P-loop_NTPase"/>
</dbReference>
<organism evidence="5 6">
    <name type="scientific">Paractinoplanes toevensis</name>
    <dbReference type="NCBI Taxonomy" id="571911"/>
    <lineage>
        <taxon>Bacteria</taxon>
        <taxon>Bacillati</taxon>
        <taxon>Actinomycetota</taxon>
        <taxon>Actinomycetes</taxon>
        <taxon>Micromonosporales</taxon>
        <taxon>Micromonosporaceae</taxon>
        <taxon>Paractinoplanes</taxon>
    </lineage>
</organism>
<dbReference type="Proteomes" id="UP000677082">
    <property type="component" value="Unassembled WGS sequence"/>
</dbReference>
<dbReference type="CDD" id="cd05387">
    <property type="entry name" value="BY-kinase"/>
    <property type="match status" value="1"/>
</dbReference>
<dbReference type="EMBL" id="BOQN01000094">
    <property type="protein sequence ID" value="GIM95499.1"/>
    <property type="molecule type" value="Genomic_DNA"/>
</dbReference>
<keyword evidence="4" id="KW-0812">Transmembrane</keyword>
<feature type="compositionally biased region" description="Polar residues" evidence="3">
    <location>
        <begin position="484"/>
        <end position="494"/>
    </location>
</feature>
<feature type="region of interest" description="Disordered" evidence="3">
    <location>
        <begin position="484"/>
        <end position="523"/>
    </location>
</feature>
<evidence type="ECO:0000256" key="2">
    <source>
        <dbReference type="ARBA" id="ARBA00022840"/>
    </source>
</evidence>
<dbReference type="InterPro" id="IPR050445">
    <property type="entry name" value="Bact_polysacc_biosynth/exp"/>
</dbReference>
<protein>
    <submittedName>
        <fullName evidence="5">Uncharacterized protein</fullName>
    </submittedName>
</protein>
<keyword evidence="2" id="KW-0067">ATP-binding</keyword>
<dbReference type="Pfam" id="PF10609">
    <property type="entry name" value="ParA"/>
    <property type="match status" value="1"/>
</dbReference>
<reference evidence="5 6" key="1">
    <citation type="submission" date="2021-03" db="EMBL/GenBank/DDBJ databases">
        <title>Whole genome shotgun sequence of Actinoplanes toevensis NBRC 105298.</title>
        <authorList>
            <person name="Komaki H."/>
            <person name="Tamura T."/>
        </authorList>
    </citation>
    <scope>NUCLEOTIDE SEQUENCE [LARGE SCALE GENOMIC DNA]</scope>
    <source>
        <strain evidence="5 6">NBRC 105298</strain>
    </source>
</reference>
<dbReference type="RefSeq" id="WP_213011215.1">
    <property type="nucleotide sequence ID" value="NZ_BOQN01000094.1"/>
</dbReference>
<keyword evidence="1" id="KW-0547">Nucleotide-binding</keyword>
<feature type="transmembrane region" description="Helical" evidence="4">
    <location>
        <begin position="168"/>
        <end position="189"/>
    </location>
</feature>